<evidence type="ECO:0000313" key="2">
    <source>
        <dbReference type="EMBL" id="GFO02551.1"/>
    </source>
</evidence>
<dbReference type="Pfam" id="PF07678">
    <property type="entry name" value="TED_complement"/>
    <property type="match status" value="1"/>
</dbReference>
<dbReference type="EMBL" id="BLXT01003601">
    <property type="protein sequence ID" value="GFO02551.1"/>
    <property type="molecule type" value="Genomic_DNA"/>
</dbReference>
<keyword evidence="3" id="KW-1185">Reference proteome</keyword>
<dbReference type="PANTHER" id="PTHR11412">
    <property type="entry name" value="MACROGLOBULIN / COMPLEMENT"/>
    <property type="match status" value="1"/>
</dbReference>
<organism evidence="2 3">
    <name type="scientific">Plakobranchus ocellatus</name>
    <dbReference type="NCBI Taxonomy" id="259542"/>
    <lineage>
        <taxon>Eukaryota</taxon>
        <taxon>Metazoa</taxon>
        <taxon>Spiralia</taxon>
        <taxon>Lophotrochozoa</taxon>
        <taxon>Mollusca</taxon>
        <taxon>Gastropoda</taxon>
        <taxon>Heterobranchia</taxon>
        <taxon>Euthyneura</taxon>
        <taxon>Panpulmonata</taxon>
        <taxon>Sacoglossa</taxon>
        <taxon>Placobranchoidea</taxon>
        <taxon>Plakobranchidae</taxon>
        <taxon>Plakobranchus</taxon>
    </lineage>
</organism>
<feature type="domain" description="Alpha-macroglobulin-like TED" evidence="1">
    <location>
        <begin position="15"/>
        <end position="197"/>
    </location>
</feature>
<sequence>MQSRLTKDNIVRDMHSSDKKKGYQEALSFRHKDGSFSAFGDKDPKGSVWLTSFLIKSFVRAQKYISIDEHVIRRSVDFLVRSQLETGCFQETGKVFSSYMMGGLGQKRGQKNLGRPQGALTAYVLMALMETGRDINDSIIELGIQCMNHELRARNNSLDPYTLALVTLANIKYNSTSPDAQFAFETLHGKAWKDGKSILHY</sequence>
<gene>
    <name evidence="2" type="ORF">PoB_002905600</name>
</gene>
<dbReference type="GO" id="GO:0005615">
    <property type="term" value="C:extracellular space"/>
    <property type="evidence" value="ECO:0007669"/>
    <property type="project" value="InterPro"/>
</dbReference>
<dbReference type="InterPro" id="IPR011626">
    <property type="entry name" value="Alpha-macroglobulin_TED"/>
</dbReference>
<proteinExistence type="predicted"/>
<evidence type="ECO:0000259" key="1">
    <source>
        <dbReference type="Pfam" id="PF07678"/>
    </source>
</evidence>
<comment type="caution">
    <text evidence="2">The sequence shown here is derived from an EMBL/GenBank/DDBJ whole genome shotgun (WGS) entry which is preliminary data.</text>
</comment>
<dbReference type="AlphaFoldDB" id="A0AAV4A7A2"/>
<dbReference type="PANTHER" id="PTHR11412:SF171">
    <property type="entry name" value="PREGNANCY ZONE PROTEIN-LIKE PROTEIN"/>
    <property type="match status" value="1"/>
</dbReference>
<dbReference type="Gene3D" id="1.50.10.20">
    <property type="match status" value="1"/>
</dbReference>
<protein>
    <submittedName>
        <fullName evidence="2">Alpha-2-macroglobulin-like protein</fullName>
    </submittedName>
</protein>
<dbReference type="InterPro" id="IPR050473">
    <property type="entry name" value="A2M/Complement_sys"/>
</dbReference>
<accession>A0AAV4A7A2</accession>
<evidence type="ECO:0000313" key="3">
    <source>
        <dbReference type="Proteomes" id="UP000735302"/>
    </source>
</evidence>
<dbReference type="Proteomes" id="UP000735302">
    <property type="component" value="Unassembled WGS sequence"/>
</dbReference>
<dbReference type="InterPro" id="IPR008930">
    <property type="entry name" value="Terpenoid_cyclase/PrenylTrfase"/>
</dbReference>
<dbReference type="SUPFAM" id="SSF48239">
    <property type="entry name" value="Terpenoid cyclases/Protein prenyltransferases"/>
    <property type="match status" value="1"/>
</dbReference>
<name>A0AAV4A7A2_9GAST</name>
<reference evidence="2 3" key="1">
    <citation type="journal article" date="2021" name="Elife">
        <title>Chloroplast acquisition without the gene transfer in kleptoplastic sea slugs, Plakobranchus ocellatus.</title>
        <authorList>
            <person name="Maeda T."/>
            <person name="Takahashi S."/>
            <person name="Yoshida T."/>
            <person name="Shimamura S."/>
            <person name="Takaki Y."/>
            <person name="Nagai Y."/>
            <person name="Toyoda A."/>
            <person name="Suzuki Y."/>
            <person name="Arimoto A."/>
            <person name="Ishii H."/>
            <person name="Satoh N."/>
            <person name="Nishiyama T."/>
            <person name="Hasebe M."/>
            <person name="Maruyama T."/>
            <person name="Minagawa J."/>
            <person name="Obokata J."/>
            <person name="Shigenobu S."/>
        </authorList>
    </citation>
    <scope>NUCLEOTIDE SEQUENCE [LARGE SCALE GENOMIC DNA]</scope>
</reference>